<sequence length="140" mass="15331">MVAGNSSKEESNRGGRWRKRQPWERAVVICDYSVAIFFFSVVESKAYVIDILGLDRNKIIGVGKWRTEMVSSGLAAEVVVAYVRKMGKTSVTREEKEAAACGGWRRGGGGRRWLCTGAVATEEGVAAAVVEEEREMVVDG</sequence>
<reference evidence="1 2" key="1">
    <citation type="journal article" date="2014" name="Agronomy (Basel)">
        <title>A Draft Genome Sequence for Ensete ventricosum, the Drought-Tolerant Tree Against Hunger.</title>
        <authorList>
            <person name="Harrison J."/>
            <person name="Moore K.A."/>
            <person name="Paszkiewicz K."/>
            <person name="Jones T."/>
            <person name="Grant M."/>
            <person name="Ambacheew D."/>
            <person name="Muzemil S."/>
            <person name="Studholme D.J."/>
        </authorList>
    </citation>
    <scope>NUCLEOTIDE SEQUENCE [LARGE SCALE GENOMIC DNA]</scope>
</reference>
<evidence type="ECO:0000313" key="1">
    <source>
        <dbReference type="EMBL" id="RRT32614.1"/>
    </source>
</evidence>
<proteinExistence type="predicted"/>
<organism evidence="1 2">
    <name type="scientific">Ensete ventricosum</name>
    <name type="common">Abyssinian banana</name>
    <name type="synonym">Musa ensete</name>
    <dbReference type="NCBI Taxonomy" id="4639"/>
    <lineage>
        <taxon>Eukaryota</taxon>
        <taxon>Viridiplantae</taxon>
        <taxon>Streptophyta</taxon>
        <taxon>Embryophyta</taxon>
        <taxon>Tracheophyta</taxon>
        <taxon>Spermatophyta</taxon>
        <taxon>Magnoliopsida</taxon>
        <taxon>Liliopsida</taxon>
        <taxon>Zingiberales</taxon>
        <taxon>Musaceae</taxon>
        <taxon>Ensete</taxon>
    </lineage>
</organism>
<accession>A0A426WZG4</accession>
<dbReference type="AlphaFoldDB" id="A0A426WZG4"/>
<name>A0A426WZG4_ENSVE</name>
<protein>
    <submittedName>
        <fullName evidence="1">Uncharacterized protein</fullName>
    </submittedName>
</protein>
<gene>
    <name evidence="1" type="ORF">B296_00033388</name>
</gene>
<comment type="caution">
    <text evidence="1">The sequence shown here is derived from an EMBL/GenBank/DDBJ whole genome shotgun (WGS) entry which is preliminary data.</text>
</comment>
<dbReference type="EMBL" id="AMZH03031243">
    <property type="protein sequence ID" value="RRT32614.1"/>
    <property type="molecule type" value="Genomic_DNA"/>
</dbReference>
<dbReference type="Proteomes" id="UP000287651">
    <property type="component" value="Unassembled WGS sequence"/>
</dbReference>
<evidence type="ECO:0000313" key="2">
    <source>
        <dbReference type="Proteomes" id="UP000287651"/>
    </source>
</evidence>